<dbReference type="Proteomes" id="UP001173465">
    <property type="component" value="Unassembled WGS sequence"/>
</dbReference>
<keyword evidence="1" id="KW-0472">Membrane</keyword>
<dbReference type="AlphaFoldDB" id="A0AAW7DUJ8"/>
<reference evidence="2" key="1">
    <citation type="submission" date="2020-06" db="EMBL/GenBank/DDBJ databases">
        <authorList>
            <person name="Dong N."/>
        </authorList>
    </citation>
    <scope>NUCLEOTIDE SEQUENCE</scope>
    <source>
        <strain evidence="2">DF46-2-2</strain>
    </source>
</reference>
<organism evidence="2 3">
    <name type="scientific">Thiopseudomonas alkaliphila</name>
    <dbReference type="NCBI Taxonomy" id="1697053"/>
    <lineage>
        <taxon>Bacteria</taxon>
        <taxon>Pseudomonadati</taxon>
        <taxon>Pseudomonadota</taxon>
        <taxon>Gammaproteobacteria</taxon>
        <taxon>Pseudomonadales</taxon>
        <taxon>Pseudomonadaceae</taxon>
        <taxon>Thiopseudomonas</taxon>
    </lineage>
</organism>
<sequence>MPSPHKRLAMRTLLLIALGLSLAAILGLAWWGWSHSGMALLQLGLGVC</sequence>
<protein>
    <submittedName>
        <fullName evidence="2">Uncharacterized protein</fullName>
    </submittedName>
</protein>
<evidence type="ECO:0000313" key="2">
    <source>
        <dbReference type="EMBL" id="MDM1696353.1"/>
    </source>
</evidence>
<evidence type="ECO:0000313" key="3">
    <source>
        <dbReference type="Proteomes" id="UP001173465"/>
    </source>
</evidence>
<dbReference type="RefSeq" id="WP_158487747.1">
    <property type="nucleotide sequence ID" value="NZ_CP012365.1"/>
</dbReference>
<keyword evidence="1" id="KW-1133">Transmembrane helix</keyword>
<accession>A0AAW7DUJ8</accession>
<comment type="caution">
    <text evidence="2">The sequence shown here is derived from an EMBL/GenBank/DDBJ whole genome shotgun (WGS) entry which is preliminary data.</text>
</comment>
<gene>
    <name evidence="2" type="ORF">HX099_06715</name>
</gene>
<reference evidence="2" key="2">
    <citation type="journal article" date="2022" name="Sci. Total Environ.">
        <title>Prevalence, transmission, and molecular epidemiology of tet(X)-positive bacteria among humans, animals, and environmental niches in China: An epidemiological, and genomic-based study.</title>
        <authorList>
            <person name="Dong N."/>
            <person name="Zeng Y."/>
            <person name="Cai C."/>
            <person name="Sun C."/>
            <person name="Lu J."/>
            <person name="Liu C."/>
            <person name="Zhou H."/>
            <person name="Sun Q."/>
            <person name="Shu L."/>
            <person name="Wang H."/>
            <person name="Wang Y."/>
            <person name="Wang S."/>
            <person name="Wu C."/>
            <person name="Chan E.W."/>
            <person name="Chen G."/>
            <person name="Shen Z."/>
            <person name="Chen S."/>
            <person name="Zhang R."/>
        </authorList>
    </citation>
    <scope>NUCLEOTIDE SEQUENCE</scope>
    <source>
        <strain evidence="2">DF46-2-2</strain>
    </source>
</reference>
<dbReference type="EMBL" id="JACANB010000003">
    <property type="protein sequence ID" value="MDM1696353.1"/>
    <property type="molecule type" value="Genomic_DNA"/>
</dbReference>
<keyword evidence="1" id="KW-0812">Transmembrane</keyword>
<feature type="transmembrane region" description="Helical" evidence="1">
    <location>
        <begin position="12"/>
        <end position="33"/>
    </location>
</feature>
<proteinExistence type="predicted"/>
<evidence type="ECO:0000256" key="1">
    <source>
        <dbReference type="SAM" id="Phobius"/>
    </source>
</evidence>
<name>A0AAW7DUJ8_9GAMM</name>